<comment type="caution">
    <text evidence="1">The sequence shown here is derived from an EMBL/GenBank/DDBJ whole genome shotgun (WGS) entry which is preliminary data.</text>
</comment>
<dbReference type="Proteomes" id="UP000315471">
    <property type="component" value="Unassembled WGS sequence"/>
</dbReference>
<protein>
    <recommendedName>
        <fullName evidence="3">Plasmid related protein</fullName>
    </recommendedName>
</protein>
<name>A0A5C6E8M8_9BACT</name>
<sequence>MINQKPTNAKMPLPIILSKFPIGRLCATPGAEKTLEDYELHEMVQRHASCDWGDCCEHDRQANNNALLTGARLFSVYRNRSGEKIWVITEADRRSTTVLLPSEY</sequence>
<reference evidence="1 2" key="1">
    <citation type="submission" date="2019-02" db="EMBL/GenBank/DDBJ databases">
        <title>Deep-cultivation of Planctomycetes and their phenomic and genomic characterization uncovers novel biology.</title>
        <authorList>
            <person name="Wiegand S."/>
            <person name="Jogler M."/>
            <person name="Boedeker C."/>
            <person name="Pinto D."/>
            <person name="Vollmers J."/>
            <person name="Rivas-Marin E."/>
            <person name="Kohn T."/>
            <person name="Peeters S.H."/>
            <person name="Heuer A."/>
            <person name="Rast P."/>
            <person name="Oberbeckmann S."/>
            <person name="Bunk B."/>
            <person name="Jeske O."/>
            <person name="Meyerdierks A."/>
            <person name="Storesund J.E."/>
            <person name="Kallscheuer N."/>
            <person name="Luecker S."/>
            <person name="Lage O.M."/>
            <person name="Pohl T."/>
            <person name="Merkel B.J."/>
            <person name="Hornburger P."/>
            <person name="Mueller R.-W."/>
            <person name="Bruemmer F."/>
            <person name="Labrenz M."/>
            <person name="Spormann A.M."/>
            <person name="Op Den Camp H."/>
            <person name="Overmann J."/>
            <person name="Amann R."/>
            <person name="Jetten M.S.M."/>
            <person name="Mascher T."/>
            <person name="Medema M.H."/>
            <person name="Devos D.P."/>
            <person name="Kaster A.-K."/>
            <person name="Ovreas L."/>
            <person name="Rohde M."/>
            <person name="Galperin M.Y."/>
            <person name="Jogler C."/>
        </authorList>
    </citation>
    <scope>NUCLEOTIDE SEQUENCE [LARGE SCALE GENOMIC DNA]</scope>
    <source>
        <strain evidence="1 2">Q31b</strain>
    </source>
</reference>
<dbReference type="RefSeq" id="WP_197170694.1">
    <property type="nucleotide sequence ID" value="NZ_SJPY01000001.1"/>
</dbReference>
<evidence type="ECO:0008006" key="3">
    <source>
        <dbReference type="Google" id="ProtNLM"/>
    </source>
</evidence>
<evidence type="ECO:0000313" key="1">
    <source>
        <dbReference type="EMBL" id="TWU44914.1"/>
    </source>
</evidence>
<keyword evidence="2" id="KW-1185">Reference proteome</keyword>
<evidence type="ECO:0000313" key="2">
    <source>
        <dbReference type="Proteomes" id="UP000315471"/>
    </source>
</evidence>
<proteinExistence type="predicted"/>
<accession>A0A5C6E8M8</accession>
<dbReference type="AlphaFoldDB" id="A0A5C6E8M8"/>
<dbReference type="EMBL" id="SJPY01000001">
    <property type="protein sequence ID" value="TWU44914.1"/>
    <property type="molecule type" value="Genomic_DNA"/>
</dbReference>
<organism evidence="1 2">
    <name type="scientific">Novipirellula aureliae</name>
    <dbReference type="NCBI Taxonomy" id="2527966"/>
    <lineage>
        <taxon>Bacteria</taxon>
        <taxon>Pseudomonadati</taxon>
        <taxon>Planctomycetota</taxon>
        <taxon>Planctomycetia</taxon>
        <taxon>Pirellulales</taxon>
        <taxon>Pirellulaceae</taxon>
        <taxon>Novipirellula</taxon>
    </lineage>
</organism>
<gene>
    <name evidence="1" type="ORF">Q31b_00850</name>
</gene>